<gene>
    <name evidence="10" type="primary">flgG</name>
    <name evidence="11" type="synonym">flgE</name>
    <name evidence="11" type="ORF">COOX1_1905</name>
    <name evidence="10" type="ORF">CVV65_08875</name>
</gene>
<dbReference type="GO" id="GO:0071978">
    <property type="term" value="P:bacterial-type flagellum-dependent swarming motility"/>
    <property type="evidence" value="ECO:0007669"/>
    <property type="project" value="TreeGrafter"/>
</dbReference>
<comment type="subcellular location">
    <subcellularLocation>
        <location evidence="1 6">Bacterial flagellum basal body</location>
    </subcellularLocation>
</comment>
<dbReference type="SUPFAM" id="SSF117143">
    <property type="entry name" value="Flagellar hook protein flgE"/>
    <property type="match status" value="1"/>
</dbReference>
<keyword evidence="10" id="KW-0282">Flagellum</keyword>
<feature type="domain" description="Flagellar basal body rod protein N-terminal" evidence="7">
    <location>
        <begin position="5"/>
        <end position="35"/>
    </location>
</feature>
<dbReference type="NCBIfam" id="TIGR02490">
    <property type="entry name" value="flgF"/>
    <property type="match status" value="1"/>
</dbReference>
<sequence length="265" mass="27826">MMRSLYSAVLGMRGFQTKMDVIGNNIANVNTVGFKASRVMFHDLMSQTLSGATAPGNTTGGSNPQQVGLGVGLASIDTPMTPGAPMMTGVPTDLAIDGNGFFVVQLPDGATQAYTRAGNFHIDSNRNLVTSEGLFVLDTGGAPIQVPDNTKSVSIDKNGNVNCLLDDGTTQTAAQIGLANFANPEGLQKIGNNLYVETTNSGTADVQAPNQGVFGSITSGALEMSNVDLTNEFTEMIIAQRAFQANARTITSDDQMLQEVVNLKR</sequence>
<keyword evidence="12" id="KW-1185">Reference proteome</keyword>
<evidence type="ECO:0000256" key="1">
    <source>
        <dbReference type="ARBA" id="ARBA00004117"/>
    </source>
</evidence>
<evidence type="ECO:0000256" key="6">
    <source>
        <dbReference type="RuleBase" id="RU362116"/>
    </source>
</evidence>
<keyword evidence="4 6" id="KW-0975">Bacterial flagellum</keyword>
<dbReference type="InterPro" id="IPR001444">
    <property type="entry name" value="Flag_bb_rod_N"/>
</dbReference>
<reference evidence="12" key="1">
    <citation type="submission" date="2017-11" db="EMBL/GenBank/DDBJ databases">
        <title>Complete Genome Sequence of Kyrpidia sp. Strain EA-1, a thermophilic, hydrogen-oxidizing Bacterium, isolated from the Azores.</title>
        <authorList>
            <person name="Reiner J.E."/>
            <person name="Lapp C.J."/>
            <person name="Bunk B."/>
            <person name="Gescher J."/>
        </authorList>
    </citation>
    <scope>NUCLEOTIDE SEQUENCE [LARGE SCALE GENOMIC DNA]</scope>
    <source>
        <strain evidence="12">EA-1</strain>
    </source>
</reference>
<evidence type="ECO:0000256" key="5">
    <source>
        <dbReference type="NCBIfam" id="TIGR02488"/>
    </source>
</evidence>
<dbReference type="InterPro" id="IPR053967">
    <property type="entry name" value="LlgE_F_G-like_D1"/>
</dbReference>
<dbReference type="InterPro" id="IPR020013">
    <property type="entry name" value="Flagellar_FlgE/F/G"/>
</dbReference>
<dbReference type="InterPro" id="IPR037925">
    <property type="entry name" value="FlgE/F/G-like"/>
</dbReference>
<dbReference type="InterPro" id="IPR012836">
    <property type="entry name" value="FlgF"/>
</dbReference>
<name>A0A2K8N8T2_9BACL</name>
<dbReference type="GO" id="GO:0009424">
    <property type="term" value="C:bacterial-type flagellum hook"/>
    <property type="evidence" value="ECO:0007669"/>
    <property type="project" value="TreeGrafter"/>
</dbReference>
<evidence type="ECO:0000313" key="13">
    <source>
        <dbReference type="Proteomes" id="UP000502196"/>
    </source>
</evidence>
<dbReference type="RefSeq" id="WP_100667818.1">
    <property type="nucleotide sequence ID" value="NZ_CP024955.1"/>
</dbReference>
<dbReference type="NCBIfam" id="TIGR02488">
    <property type="entry name" value="flgG_G_neg"/>
    <property type="match status" value="1"/>
</dbReference>
<evidence type="ECO:0000313" key="11">
    <source>
        <dbReference type="EMBL" id="CAB3393430.1"/>
    </source>
</evidence>
<feature type="domain" description="Flagellar hook protein FlgE/F/G-like D1" evidence="9">
    <location>
        <begin position="95"/>
        <end position="162"/>
    </location>
</feature>
<comment type="similarity">
    <text evidence="2 6">Belongs to the flagella basal body rod proteins family.</text>
</comment>
<dbReference type="Proteomes" id="UP000502196">
    <property type="component" value="Chromosome"/>
</dbReference>
<dbReference type="AlphaFoldDB" id="A0A2K8N8T2"/>
<dbReference type="InterPro" id="IPR010930">
    <property type="entry name" value="Flg_bb/hook_C_dom"/>
</dbReference>
<dbReference type="OrthoDB" id="9804559at2"/>
<keyword evidence="10" id="KW-0969">Cilium</keyword>
<dbReference type="Pfam" id="PF00460">
    <property type="entry name" value="Flg_bb_rod"/>
    <property type="match status" value="1"/>
</dbReference>
<feature type="domain" description="Flagellar basal-body/hook protein C-terminal" evidence="8">
    <location>
        <begin position="219"/>
        <end position="263"/>
    </location>
</feature>
<dbReference type="Proteomes" id="UP000231932">
    <property type="component" value="Chromosome"/>
</dbReference>
<accession>A0A2K8N8T2</accession>
<evidence type="ECO:0000256" key="4">
    <source>
        <dbReference type="ARBA" id="ARBA00023143"/>
    </source>
</evidence>
<evidence type="ECO:0000313" key="10">
    <source>
        <dbReference type="EMBL" id="ATY85020.1"/>
    </source>
</evidence>
<dbReference type="GO" id="GO:0009426">
    <property type="term" value="C:bacterial-type flagellum basal body, distal rod"/>
    <property type="evidence" value="ECO:0007669"/>
    <property type="project" value="UniProtKB-UniRule"/>
</dbReference>
<dbReference type="PANTHER" id="PTHR30435">
    <property type="entry name" value="FLAGELLAR PROTEIN"/>
    <property type="match status" value="1"/>
</dbReference>
<keyword evidence="10" id="KW-0966">Cell projection</keyword>
<dbReference type="Pfam" id="PF06429">
    <property type="entry name" value="Flg_bbr_C"/>
    <property type="match status" value="1"/>
</dbReference>
<evidence type="ECO:0000313" key="12">
    <source>
        <dbReference type="Proteomes" id="UP000231932"/>
    </source>
</evidence>
<dbReference type="PANTHER" id="PTHR30435:SF1">
    <property type="entry name" value="FLAGELLAR HOOK PROTEIN FLGE"/>
    <property type="match status" value="1"/>
</dbReference>
<reference evidence="10" key="2">
    <citation type="journal article" date="2018" name="Genome Announc.">
        <title>Complete Genome Sequence of Kyrpidia sp. Strain EA-1, a Thermophilic Knallgas Bacterium, Isolated from the Azores.</title>
        <authorList>
            <person name="Reiner J.E."/>
            <person name="Lapp C.J."/>
            <person name="Bunk B."/>
            <person name="Sproer C."/>
            <person name="Overmann J."/>
            <person name="Gescher J."/>
        </authorList>
    </citation>
    <scope>NUCLEOTIDE SEQUENCE</scope>
    <source>
        <strain evidence="10">EA-1</strain>
    </source>
</reference>
<dbReference type="InterPro" id="IPR012834">
    <property type="entry name" value="FlgG_G_neg"/>
</dbReference>
<dbReference type="NCBIfam" id="NF009278">
    <property type="entry name" value="PRK12636.1"/>
    <property type="match status" value="1"/>
</dbReference>
<reference evidence="11 13" key="3">
    <citation type="submission" date="2020-04" db="EMBL/GenBank/DDBJ databases">
        <authorList>
            <person name="Hogendoorn C."/>
        </authorList>
    </citation>
    <scope>NUCLEOTIDE SEQUENCE [LARGE SCALE GENOMIC DNA]</scope>
    <source>
        <strain evidence="11">COOX1</strain>
    </source>
</reference>
<evidence type="ECO:0000259" key="7">
    <source>
        <dbReference type="Pfam" id="PF00460"/>
    </source>
</evidence>
<evidence type="ECO:0000259" key="8">
    <source>
        <dbReference type="Pfam" id="PF06429"/>
    </source>
</evidence>
<organism evidence="10 12">
    <name type="scientific">Kyrpidia spormannii</name>
    <dbReference type="NCBI Taxonomy" id="2055160"/>
    <lineage>
        <taxon>Bacteria</taxon>
        <taxon>Bacillati</taxon>
        <taxon>Bacillota</taxon>
        <taxon>Bacilli</taxon>
        <taxon>Bacillales</taxon>
        <taxon>Alicyclobacillaceae</taxon>
        <taxon>Kyrpidia</taxon>
    </lineage>
</organism>
<evidence type="ECO:0000256" key="2">
    <source>
        <dbReference type="ARBA" id="ARBA00009677"/>
    </source>
</evidence>
<evidence type="ECO:0000256" key="3">
    <source>
        <dbReference type="ARBA" id="ARBA00017948"/>
    </source>
</evidence>
<dbReference type="GO" id="GO:0005829">
    <property type="term" value="C:cytosol"/>
    <property type="evidence" value="ECO:0007669"/>
    <property type="project" value="TreeGrafter"/>
</dbReference>
<dbReference type="NCBIfam" id="TIGR03506">
    <property type="entry name" value="FlgEFG_subfam"/>
    <property type="match status" value="2"/>
</dbReference>
<protein>
    <recommendedName>
        <fullName evidence="3 5">Flagellar basal-body rod protein FlgG</fullName>
    </recommendedName>
</protein>
<dbReference type="KEGG" id="kyr:CVV65_08875"/>
<dbReference type="EMBL" id="LR792683">
    <property type="protein sequence ID" value="CAB3393430.1"/>
    <property type="molecule type" value="Genomic_DNA"/>
</dbReference>
<dbReference type="Pfam" id="PF22692">
    <property type="entry name" value="LlgE_F_G_D1"/>
    <property type="match status" value="1"/>
</dbReference>
<proteinExistence type="inferred from homology"/>
<dbReference type="EMBL" id="CP024955">
    <property type="protein sequence ID" value="ATY85020.1"/>
    <property type="molecule type" value="Genomic_DNA"/>
</dbReference>
<evidence type="ECO:0000259" key="9">
    <source>
        <dbReference type="Pfam" id="PF22692"/>
    </source>
</evidence>